<dbReference type="AlphaFoldDB" id="A0A432G1K5"/>
<dbReference type="Proteomes" id="UP000286801">
    <property type="component" value="Unassembled WGS sequence"/>
</dbReference>
<evidence type="ECO:0000313" key="2">
    <source>
        <dbReference type="Proteomes" id="UP000286801"/>
    </source>
</evidence>
<reference evidence="1 2" key="1">
    <citation type="submission" date="2018-06" db="EMBL/GenBank/DDBJ databases">
        <title>Combined omics and stable isotope probing to characterize newly discovered Mariana Back-Arc vent microbial communities.</title>
        <authorList>
            <person name="Trembath-Reichert E."/>
            <person name="Huber J.A."/>
        </authorList>
    </citation>
    <scope>NUCLEOTIDE SEQUENCE [LARGE SCALE GENOMIC DNA]</scope>
    <source>
        <strain evidence="1">MAG 63_1</strain>
    </source>
</reference>
<organism evidence="1 2">
    <name type="scientific">SAR324 cluster bacterium</name>
    <dbReference type="NCBI Taxonomy" id="2024889"/>
    <lineage>
        <taxon>Bacteria</taxon>
        <taxon>Deltaproteobacteria</taxon>
        <taxon>SAR324 cluster</taxon>
    </lineage>
</organism>
<protein>
    <submittedName>
        <fullName evidence="1">Uncharacterized protein</fullName>
    </submittedName>
</protein>
<proteinExistence type="predicted"/>
<evidence type="ECO:0000313" key="1">
    <source>
        <dbReference type="EMBL" id="RTZ77131.1"/>
    </source>
</evidence>
<sequence length="111" mass="12912">MIFFWYSVSVYISVSAQNLTPEILACSESAQARYACFKKGRKGEFERAKEMEAIRRSARDTKEEFLLVSLMHSKRQCEKLSSGNNAANQVFTFPKYFSKMRKTLPYLRLYG</sequence>
<comment type="caution">
    <text evidence="1">The sequence shown here is derived from an EMBL/GenBank/DDBJ whole genome shotgun (WGS) entry which is preliminary data.</text>
</comment>
<gene>
    <name evidence="1" type="ORF">DSY97_10465</name>
</gene>
<dbReference type="EMBL" id="QNZL01000281">
    <property type="protein sequence ID" value="RTZ77131.1"/>
    <property type="molecule type" value="Genomic_DNA"/>
</dbReference>
<name>A0A432G1K5_9DELT</name>
<accession>A0A432G1K5</accession>